<evidence type="ECO:0000256" key="1">
    <source>
        <dbReference type="SAM" id="Phobius"/>
    </source>
</evidence>
<evidence type="ECO:0000313" key="2">
    <source>
        <dbReference type="EMBL" id="KAG2867330.1"/>
    </source>
</evidence>
<organism evidence="7 8">
    <name type="scientific">Phytophthora cactorum</name>
    <dbReference type="NCBI Taxonomy" id="29920"/>
    <lineage>
        <taxon>Eukaryota</taxon>
        <taxon>Sar</taxon>
        <taxon>Stramenopiles</taxon>
        <taxon>Oomycota</taxon>
        <taxon>Peronosporomycetes</taxon>
        <taxon>Peronosporales</taxon>
        <taxon>Peronosporaceae</taxon>
        <taxon>Phytophthora</taxon>
    </lineage>
</organism>
<dbReference type="EMBL" id="RCMG01000026">
    <property type="protein sequence ID" value="KAG2867330.1"/>
    <property type="molecule type" value="Genomic_DNA"/>
</dbReference>
<evidence type="ECO:0000313" key="7">
    <source>
        <dbReference type="EMBL" id="RAW33361.1"/>
    </source>
</evidence>
<proteinExistence type="predicted"/>
<dbReference type="EMBL" id="RCMK01000018">
    <property type="protein sequence ID" value="KAG2954072.1"/>
    <property type="molecule type" value="Genomic_DNA"/>
</dbReference>
<feature type="transmembrane region" description="Helical" evidence="1">
    <location>
        <begin position="431"/>
        <end position="447"/>
    </location>
</feature>
<dbReference type="EMBL" id="MJFZ01000240">
    <property type="protein sequence ID" value="RAW33361.1"/>
    <property type="molecule type" value="Genomic_DNA"/>
</dbReference>
<dbReference type="Proteomes" id="UP000735874">
    <property type="component" value="Unassembled WGS sequence"/>
</dbReference>
<reference evidence="7 8" key="1">
    <citation type="submission" date="2018-01" db="EMBL/GenBank/DDBJ databases">
        <title>Draft genome of the strawberry crown rot pathogen Phytophthora cactorum.</title>
        <authorList>
            <person name="Armitage A.D."/>
            <person name="Lysoe E."/>
            <person name="Nellist C.F."/>
            <person name="Harrison R.J."/>
            <person name="Brurberg M.B."/>
        </authorList>
    </citation>
    <scope>NUCLEOTIDE SEQUENCE [LARGE SCALE GENOMIC DNA]</scope>
    <source>
        <strain evidence="7 8">10300</strain>
    </source>
</reference>
<evidence type="ECO:0000313" key="5">
    <source>
        <dbReference type="EMBL" id="KAG2994832.1"/>
    </source>
</evidence>
<comment type="caution">
    <text evidence="7">The sequence shown here is derived from an EMBL/GenBank/DDBJ whole genome shotgun (WGS) entry which is preliminary data.</text>
</comment>
<dbReference type="Proteomes" id="UP000774804">
    <property type="component" value="Unassembled WGS sequence"/>
</dbReference>
<dbReference type="Proteomes" id="UP000760860">
    <property type="component" value="Unassembled WGS sequence"/>
</dbReference>
<accession>A0A329S9G2</accession>
<feature type="transmembrane region" description="Helical" evidence="1">
    <location>
        <begin position="331"/>
        <end position="348"/>
    </location>
</feature>
<gene>
    <name evidence="7" type="ORF">PC110_g10296</name>
    <name evidence="2" type="ORF">PC113_g2047</name>
    <name evidence="3" type="ORF">PC115_g3505</name>
    <name evidence="4" type="ORF">PC117_g1547</name>
    <name evidence="5" type="ORF">PC118_g3293</name>
    <name evidence="6" type="ORF">PC129_g2111</name>
</gene>
<evidence type="ECO:0000313" key="4">
    <source>
        <dbReference type="EMBL" id="KAG2954072.1"/>
    </source>
</evidence>
<dbReference type="AlphaFoldDB" id="A0A329S9G2"/>
<feature type="transmembrane region" description="Helical" evidence="1">
    <location>
        <begin position="521"/>
        <end position="542"/>
    </location>
</feature>
<keyword evidence="8" id="KW-1185">Reference proteome</keyword>
<dbReference type="Proteomes" id="UP000736787">
    <property type="component" value="Unassembled WGS sequence"/>
</dbReference>
<dbReference type="OrthoDB" id="68488at2759"/>
<evidence type="ECO:0000313" key="8">
    <source>
        <dbReference type="Proteomes" id="UP000251314"/>
    </source>
</evidence>
<feature type="transmembrane region" description="Helical" evidence="1">
    <location>
        <begin position="368"/>
        <end position="394"/>
    </location>
</feature>
<dbReference type="EMBL" id="RCML01000055">
    <property type="protein sequence ID" value="KAG2994832.1"/>
    <property type="molecule type" value="Genomic_DNA"/>
</dbReference>
<protein>
    <submittedName>
        <fullName evidence="7">Uncharacterized protein</fullName>
    </submittedName>
</protein>
<sequence length="727" mass="81188">MTDIPRTGLGVRNLQEYYPIPLMPSTAVRFGPFSYPVVHIWRRGNESGSDGDGTRDSSAQFQRGKEAARVWSYQYDTTSVGLRGAVALLNVSKFPAFLLYKPQQNQPATNADSFLPLNATFTMLDAFIAAAVSQLSREDNTTSATLRYATKHNWVDRIHHYVVSFASKNEAWRLHSLHAPHISKDTLAICSNSGIGQRSSPHPRFCNHPGIWKCKHPLNASLPDVRLWDHMDLRLQSLQQQYPDLRLQVAVVSSQRLSSTLGAMRSTFYNYEALEIIVLTRGRRCVASSGANVATCTTVFVDDYRYERDIVQTNLIDWYGIISMLRGGAQTYVWVRLALLTYGAYIAAGRRVEGKSTSDSRWVSTAKIVLKIPFQVIVYSSLLPVSLYVAALVLDSSFMDIFLDSYWASVAGSVNFELVPFLNTTAVQMRNVWLLALLGFLVVFVTRKTRSHWHDGVPGIRGLLISFTSTLTICGPYKKATLRDTNITSVFPIADEGSIMDIIHCSPSGYMNSSSYIFDDSATMLLFCIGAVVTLAMIIKAFGSLTPRSSWIHRETEGVVLSSTPIVPTGARSLWPTSVLTIRFHAATRSQMPRQGASRPQVAASLTIDMLPSPSRQVWRFSLAANGNLRRGVHCYSTEYRSIIQLMNIAMMTDPWSLLWLRVLGIQLYLYKIHNDVSSTRSTSYAVILPFREDEMEEYTGMSSGDYQLLDSANSRDVPMSVLLQCG</sequence>
<dbReference type="VEuPathDB" id="FungiDB:PC110_g10296"/>
<evidence type="ECO:0000313" key="3">
    <source>
        <dbReference type="EMBL" id="KAG2938846.1"/>
    </source>
</evidence>
<dbReference type="Proteomes" id="UP000697107">
    <property type="component" value="Unassembled WGS sequence"/>
</dbReference>
<evidence type="ECO:0000313" key="6">
    <source>
        <dbReference type="EMBL" id="KAG3227339.1"/>
    </source>
</evidence>
<keyword evidence="1" id="KW-0472">Membrane</keyword>
<reference evidence="2" key="2">
    <citation type="submission" date="2018-10" db="EMBL/GenBank/DDBJ databases">
        <title>Effector identification in a new, highly contiguous assembly of the strawberry crown rot pathogen Phytophthora cactorum.</title>
        <authorList>
            <person name="Armitage A.D."/>
            <person name="Nellist C.F."/>
            <person name="Bates H."/>
            <person name="Vickerstaff R.J."/>
            <person name="Harrison R.J."/>
        </authorList>
    </citation>
    <scope>NUCLEOTIDE SEQUENCE</scope>
    <source>
        <strain evidence="2">15-7</strain>
        <strain evidence="3">4032</strain>
        <strain evidence="4">4040</strain>
        <strain evidence="5">P415</strain>
        <strain evidence="6">P421</strain>
    </source>
</reference>
<name>A0A329S9G2_9STRA</name>
<dbReference type="EMBL" id="RCMI01000059">
    <property type="protein sequence ID" value="KAG2938846.1"/>
    <property type="molecule type" value="Genomic_DNA"/>
</dbReference>
<dbReference type="Proteomes" id="UP000251314">
    <property type="component" value="Unassembled WGS sequence"/>
</dbReference>
<keyword evidence="1" id="KW-0812">Transmembrane</keyword>
<dbReference type="EMBL" id="RCMV01000037">
    <property type="protein sequence ID" value="KAG3227339.1"/>
    <property type="molecule type" value="Genomic_DNA"/>
</dbReference>
<keyword evidence="1" id="KW-1133">Transmembrane helix</keyword>